<sequence>MNSFPSDPLVQSVTSYVKTYMENYDSSHDFDHITRVVNLAHHIYDNSPDRSGLDLRVVHLAALLHDVGDKKYLKEGQDHAVMIRDLLLSLGCEAELASKIQEICLGVSYSSEVKDPERVKALIERHPELAVVQDADRLDAIGAVGIARMFTFGGAKGGGRSLQGTMDHLDEKLVNLEDMMKTDLGRMMARERTERLEMFKGWWGEEVGVGC</sequence>
<dbReference type="Proteomes" id="UP001321749">
    <property type="component" value="Unassembled WGS sequence"/>
</dbReference>
<dbReference type="PANTHER" id="PTHR33594:SF1">
    <property type="entry name" value="HD_PDEASE DOMAIN-CONTAINING PROTEIN"/>
    <property type="match status" value="1"/>
</dbReference>
<dbReference type="SUPFAM" id="SSF109604">
    <property type="entry name" value="HD-domain/PDEase-like"/>
    <property type="match status" value="1"/>
</dbReference>
<name>A0AAV9HTI3_9PEZI</name>
<proteinExistence type="predicted"/>
<accession>A0AAV9HTI3</accession>
<keyword evidence="3" id="KW-1185">Reference proteome</keyword>
<dbReference type="CDD" id="cd00077">
    <property type="entry name" value="HDc"/>
    <property type="match status" value="1"/>
</dbReference>
<reference evidence="2" key="1">
    <citation type="journal article" date="2023" name="Mol. Phylogenet. Evol.">
        <title>Genome-scale phylogeny and comparative genomics of the fungal order Sordariales.</title>
        <authorList>
            <person name="Hensen N."/>
            <person name="Bonometti L."/>
            <person name="Westerberg I."/>
            <person name="Brannstrom I.O."/>
            <person name="Guillou S."/>
            <person name="Cros-Aarteil S."/>
            <person name="Calhoun S."/>
            <person name="Haridas S."/>
            <person name="Kuo A."/>
            <person name="Mondo S."/>
            <person name="Pangilinan J."/>
            <person name="Riley R."/>
            <person name="LaButti K."/>
            <person name="Andreopoulos B."/>
            <person name="Lipzen A."/>
            <person name="Chen C."/>
            <person name="Yan M."/>
            <person name="Daum C."/>
            <person name="Ng V."/>
            <person name="Clum A."/>
            <person name="Steindorff A."/>
            <person name="Ohm R.A."/>
            <person name="Martin F."/>
            <person name="Silar P."/>
            <person name="Natvig D.O."/>
            <person name="Lalanne C."/>
            <person name="Gautier V."/>
            <person name="Ament-Velasquez S.L."/>
            <person name="Kruys A."/>
            <person name="Hutchinson M.I."/>
            <person name="Powell A.J."/>
            <person name="Barry K."/>
            <person name="Miller A.N."/>
            <person name="Grigoriev I.V."/>
            <person name="Debuchy R."/>
            <person name="Gladieux P."/>
            <person name="Hiltunen Thoren M."/>
            <person name="Johannesson H."/>
        </authorList>
    </citation>
    <scope>NUCLEOTIDE SEQUENCE</scope>
    <source>
        <strain evidence="2">PSN324</strain>
    </source>
</reference>
<dbReference type="Gene3D" id="1.10.3210.50">
    <property type="match status" value="1"/>
</dbReference>
<dbReference type="AlphaFoldDB" id="A0AAV9HTI3"/>
<dbReference type="InterPro" id="IPR003607">
    <property type="entry name" value="HD/PDEase_dom"/>
</dbReference>
<evidence type="ECO:0000313" key="3">
    <source>
        <dbReference type="Proteomes" id="UP001321749"/>
    </source>
</evidence>
<dbReference type="InterPro" id="IPR006674">
    <property type="entry name" value="HD_domain"/>
</dbReference>
<evidence type="ECO:0000313" key="2">
    <source>
        <dbReference type="EMBL" id="KAK4463977.1"/>
    </source>
</evidence>
<feature type="domain" description="HD/PDEase" evidence="1">
    <location>
        <begin position="25"/>
        <end position="150"/>
    </location>
</feature>
<organism evidence="2 3">
    <name type="scientific">Cladorrhinum samala</name>
    <dbReference type="NCBI Taxonomy" id="585594"/>
    <lineage>
        <taxon>Eukaryota</taxon>
        <taxon>Fungi</taxon>
        <taxon>Dikarya</taxon>
        <taxon>Ascomycota</taxon>
        <taxon>Pezizomycotina</taxon>
        <taxon>Sordariomycetes</taxon>
        <taxon>Sordariomycetidae</taxon>
        <taxon>Sordariales</taxon>
        <taxon>Podosporaceae</taxon>
        <taxon>Cladorrhinum</taxon>
    </lineage>
</organism>
<dbReference type="SMART" id="SM00471">
    <property type="entry name" value="HDc"/>
    <property type="match status" value="1"/>
</dbReference>
<reference evidence="2" key="2">
    <citation type="submission" date="2023-06" db="EMBL/GenBank/DDBJ databases">
        <authorList>
            <consortium name="Lawrence Berkeley National Laboratory"/>
            <person name="Mondo S.J."/>
            <person name="Hensen N."/>
            <person name="Bonometti L."/>
            <person name="Westerberg I."/>
            <person name="Brannstrom I.O."/>
            <person name="Guillou S."/>
            <person name="Cros-Aarteil S."/>
            <person name="Calhoun S."/>
            <person name="Haridas S."/>
            <person name="Kuo A."/>
            <person name="Pangilinan J."/>
            <person name="Riley R."/>
            <person name="Labutti K."/>
            <person name="Andreopoulos B."/>
            <person name="Lipzen A."/>
            <person name="Chen C."/>
            <person name="Yanf M."/>
            <person name="Daum C."/>
            <person name="Ng V."/>
            <person name="Clum A."/>
            <person name="Steindorff A."/>
            <person name="Ohm R."/>
            <person name="Martin F."/>
            <person name="Silar P."/>
            <person name="Natvig D."/>
            <person name="Lalanne C."/>
            <person name="Gautier V."/>
            <person name="Ament-Velasquez S.L."/>
            <person name="Kruys A."/>
            <person name="Hutchinson M.I."/>
            <person name="Powell A.J."/>
            <person name="Barry K."/>
            <person name="Miller A.N."/>
            <person name="Grigoriev I.V."/>
            <person name="Debuchy R."/>
            <person name="Gladieux P."/>
            <person name="Thoren M.H."/>
            <person name="Johannesson H."/>
        </authorList>
    </citation>
    <scope>NUCLEOTIDE SEQUENCE</scope>
    <source>
        <strain evidence="2">PSN324</strain>
    </source>
</reference>
<comment type="caution">
    <text evidence="2">The sequence shown here is derived from an EMBL/GenBank/DDBJ whole genome shotgun (WGS) entry which is preliminary data.</text>
</comment>
<dbReference type="Pfam" id="PF01966">
    <property type="entry name" value="HD"/>
    <property type="match status" value="1"/>
</dbReference>
<dbReference type="PANTHER" id="PTHR33594">
    <property type="entry name" value="SUPERFAMILY HYDROLASE, PUTATIVE (AFU_ORTHOLOGUE AFUA_1G03035)-RELATED"/>
    <property type="match status" value="1"/>
</dbReference>
<dbReference type="EMBL" id="MU864953">
    <property type="protein sequence ID" value="KAK4463977.1"/>
    <property type="molecule type" value="Genomic_DNA"/>
</dbReference>
<gene>
    <name evidence="2" type="ORF">QBC42DRAFT_322131</name>
</gene>
<protein>
    <recommendedName>
        <fullName evidence="1">HD/PDEase domain-containing protein</fullName>
    </recommendedName>
</protein>
<evidence type="ECO:0000259" key="1">
    <source>
        <dbReference type="SMART" id="SM00471"/>
    </source>
</evidence>